<protein>
    <submittedName>
        <fullName evidence="1">Uncharacterized protein</fullName>
    </submittedName>
</protein>
<name>A0A9P4H4Z1_9PLEO</name>
<dbReference type="OrthoDB" id="3786931at2759"/>
<dbReference type="EMBL" id="ML978237">
    <property type="protein sequence ID" value="KAF2026766.1"/>
    <property type="molecule type" value="Genomic_DNA"/>
</dbReference>
<gene>
    <name evidence="1" type="ORF">EK21DRAFT_73509</name>
</gene>
<evidence type="ECO:0000313" key="1">
    <source>
        <dbReference type="EMBL" id="KAF2026766.1"/>
    </source>
</evidence>
<accession>A0A9P4H4Z1</accession>
<proteinExistence type="predicted"/>
<keyword evidence="2" id="KW-1185">Reference proteome</keyword>
<dbReference type="Proteomes" id="UP000799777">
    <property type="component" value="Unassembled WGS sequence"/>
</dbReference>
<sequence>MPFLKLKTMDTSRLHNSDMKKLVRILRGLPPSQLFRHEAYVKELHEAIKDLPRNLRQSSLSSWSTLCNIHKGLDSNLLEDIWSWVMYEFERGVGRLIYPLLMGQMLTFAEEMKIRQLEPVFQMWRTDFKPESSAPPGRIPILKGGDIWAHQKDDCAACLLARIGSDEDVLLALFAGMVGRFPTHKTTGRRTDAAELRVAHLESPKSKRIRLLRYWLKSSRGSDTLFYEAAELGIKLKNL</sequence>
<reference evidence="1" key="1">
    <citation type="journal article" date="2020" name="Stud. Mycol.">
        <title>101 Dothideomycetes genomes: a test case for predicting lifestyles and emergence of pathogens.</title>
        <authorList>
            <person name="Haridas S."/>
            <person name="Albert R."/>
            <person name="Binder M."/>
            <person name="Bloem J."/>
            <person name="Labutti K."/>
            <person name="Salamov A."/>
            <person name="Andreopoulos B."/>
            <person name="Baker S."/>
            <person name="Barry K."/>
            <person name="Bills G."/>
            <person name="Bluhm B."/>
            <person name="Cannon C."/>
            <person name="Castanera R."/>
            <person name="Culley D."/>
            <person name="Daum C."/>
            <person name="Ezra D."/>
            <person name="Gonzalez J."/>
            <person name="Henrissat B."/>
            <person name="Kuo A."/>
            <person name="Liang C."/>
            <person name="Lipzen A."/>
            <person name="Lutzoni F."/>
            <person name="Magnuson J."/>
            <person name="Mondo S."/>
            <person name="Nolan M."/>
            <person name="Ohm R."/>
            <person name="Pangilinan J."/>
            <person name="Park H.-J."/>
            <person name="Ramirez L."/>
            <person name="Alfaro M."/>
            <person name="Sun H."/>
            <person name="Tritt A."/>
            <person name="Yoshinaga Y."/>
            <person name="Zwiers L.-H."/>
            <person name="Turgeon B."/>
            <person name="Goodwin S."/>
            <person name="Spatafora J."/>
            <person name="Crous P."/>
            <person name="Grigoriev I."/>
        </authorList>
    </citation>
    <scope>NUCLEOTIDE SEQUENCE</scope>
    <source>
        <strain evidence="1">CBS 110217</strain>
    </source>
</reference>
<evidence type="ECO:0000313" key="2">
    <source>
        <dbReference type="Proteomes" id="UP000799777"/>
    </source>
</evidence>
<dbReference type="AlphaFoldDB" id="A0A9P4H4Z1"/>
<comment type="caution">
    <text evidence="1">The sequence shown here is derived from an EMBL/GenBank/DDBJ whole genome shotgun (WGS) entry which is preliminary data.</text>
</comment>
<feature type="non-terminal residue" evidence="1">
    <location>
        <position position="239"/>
    </location>
</feature>
<organism evidence="1 2">
    <name type="scientific">Setomelanomma holmii</name>
    <dbReference type="NCBI Taxonomy" id="210430"/>
    <lineage>
        <taxon>Eukaryota</taxon>
        <taxon>Fungi</taxon>
        <taxon>Dikarya</taxon>
        <taxon>Ascomycota</taxon>
        <taxon>Pezizomycotina</taxon>
        <taxon>Dothideomycetes</taxon>
        <taxon>Pleosporomycetidae</taxon>
        <taxon>Pleosporales</taxon>
        <taxon>Pleosporineae</taxon>
        <taxon>Phaeosphaeriaceae</taxon>
        <taxon>Setomelanomma</taxon>
    </lineage>
</organism>